<feature type="modified residue" description="N6-(pyridoxal phosphate)lysine" evidence="10">
    <location>
        <position position="242"/>
    </location>
</feature>
<evidence type="ECO:0000256" key="3">
    <source>
        <dbReference type="ARBA" id="ARBA00004746"/>
    </source>
</evidence>
<evidence type="ECO:0000256" key="9">
    <source>
        <dbReference type="ARBA" id="ARBA00047715"/>
    </source>
</evidence>
<dbReference type="GO" id="GO:0030170">
    <property type="term" value="F:pyridoxal phosphate binding"/>
    <property type="evidence" value="ECO:0007669"/>
    <property type="project" value="InterPro"/>
</dbReference>
<dbReference type="Pfam" id="PF00155">
    <property type="entry name" value="Aminotran_1_2"/>
    <property type="match status" value="1"/>
</dbReference>
<comment type="cofactor">
    <cofactor evidence="1 10 11">
        <name>pyridoxal 5'-phosphate</name>
        <dbReference type="ChEBI" id="CHEBI:597326"/>
    </cofactor>
</comment>
<dbReference type="InterPro" id="IPR015424">
    <property type="entry name" value="PyrdxlP-dep_Trfase"/>
</dbReference>
<dbReference type="InterPro" id="IPR015421">
    <property type="entry name" value="PyrdxlP-dep_Trfase_major"/>
</dbReference>
<evidence type="ECO:0000313" key="14">
    <source>
        <dbReference type="Proteomes" id="UP000199545"/>
    </source>
</evidence>
<evidence type="ECO:0000313" key="13">
    <source>
        <dbReference type="EMBL" id="SFJ26391.1"/>
    </source>
</evidence>
<reference evidence="13 14" key="1">
    <citation type="submission" date="2016-10" db="EMBL/GenBank/DDBJ databases">
        <authorList>
            <person name="de Groot N.N."/>
        </authorList>
    </citation>
    <scope>NUCLEOTIDE SEQUENCE [LARGE SCALE GENOMIC DNA]</scope>
    <source>
        <strain evidence="13 14">DSM 44778</strain>
    </source>
</reference>
<proteinExistence type="inferred from homology"/>
<accession>A0A1I3PYU8</accession>
<evidence type="ECO:0000256" key="5">
    <source>
        <dbReference type="ARBA" id="ARBA00011738"/>
    </source>
</evidence>
<protein>
    <recommendedName>
        <fullName evidence="11">8-amino-7-ketopelargonate synthase</fullName>
        <ecNumber evidence="11">2.3.1.47</ecNumber>
    </recommendedName>
</protein>
<dbReference type="GO" id="GO:0008710">
    <property type="term" value="F:8-amino-7-oxononanoate synthase activity"/>
    <property type="evidence" value="ECO:0007669"/>
    <property type="project" value="UniProtKB-UniRule"/>
</dbReference>
<evidence type="ECO:0000256" key="8">
    <source>
        <dbReference type="ARBA" id="ARBA00022898"/>
    </source>
</evidence>
<comment type="similarity">
    <text evidence="4 11">Belongs to the class-II pyridoxal-phosphate-dependent aminotransferase family. BioF subfamily.</text>
</comment>
<dbReference type="InterPro" id="IPR004839">
    <property type="entry name" value="Aminotransferase_I/II_large"/>
</dbReference>
<keyword evidence="6 11" id="KW-0808">Transferase</keyword>
<dbReference type="InterPro" id="IPR050087">
    <property type="entry name" value="AON_synthase_class-II"/>
</dbReference>
<dbReference type="InterPro" id="IPR004723">
    <property type="entry name" value="AONS_Archaea/Proteobacteria"/>
</dbReference>
<evidence type="ECO:0000256" key="4">
    <source>
        <dbReference type="ARBA" id="ARBA00010008"/>
    </source>
</evidence>
<keyword evidence="7" id="KW-0093">Biotin biosynthesis</keyword>
<dbReference type="Proteomes" id="UP000199545">
    <property type="component" value="Unassembled WGS sequence"/>
</dbReference>
<keyword evidence="8 10" id="KW-0663">Pyridoxal phosphate</keyword>
<sequence length="394" mass="43666">MTKYWNEMIQHRLQSFAEAGLKRELRPVRQVCQPVLVYQGKQLLNFSSNNYLGLAGHPEIIAAEKEAAERGAGGVASRLIIGHDEAIEELEYELARFQDKEAALVFANGYMANVGILSAFLGRHDAVFSDRLNHASIVDGIRLSGAVHYRYHHGDLNHLELQLKKAEQKGIKRRLIVTDSVFSMDGDVAPLKEIIFLKEKYGAALMIDEAHAGGVFGEEGQGMAHQLGIHGQVDLHMGTFSKAFGVYGAYIAGKKEWIQYLVHTCRSLIYTTALPPTVVGGIRKALKLVQNGNELRQMLAEKSQYVRRELREAGLDIGSSSTQIIPIVLGDERTTLAFSEKLLACGILSVAIRPPTVPKGSARIRLSIMANHEWDDLRKAVHVIKEIAKELEVI</sequence>
<dbReference type="OrthoDB" id="9807157at2"/>
<dbReference type="SUPFAM" id="SSF53383">
    <property type="entry name" value="PLP-dependent transferases"/>
    <property type="match status" value="1"/>
</dbReference>
<evidence type="ECO:0000256" key="6">
    <source>
        <dbReference type="ARBA" id="ARBA00022679"/>
    </source>
</evidence>
<dbReference type="EMBL" id="FORR01000006">
    <property type="protein sequence ID" value="SFJ26391.1"/>
    <property type="molecule type" value="Genomic_DNA"/>
</dbReference>
<comment type="subunit">
    <text evidence="5 11">Homodimer.</text>
</comment>
<name>A0A1I3PYU8_9BACL</name>
<dbReference type="GO" id="GO:0009102">
    <property type="term" value="P:biotin biosynthetic process"/>
    <property type="evidence" value="ECO:0007669"/>
    <property type="project" value="UniProtKB-UniRule"/>
</dbReference>
<dbReference type="Gene3D" id="3.40.640.10">
    <property type="entry name" value="Type I PLP-dependent aspartate aminotransferase-like (Major domain)"/>
    <property type="match status" value="1"/>
</dbReference>
<dbReference type="UniPathway" id="UPA00078"/>
<dbReference type="Gene3D" id="3.90.1150.10">
    <property type="entry name" value="Aspartate Aminotransferase, domain 1"/>
    <property type="match status" value="1"/>
</dbReference>
<keyword evidence="14" id="KW-1185">Reference proteome</keyword>
<dbReference type="CDD" id="cd06454">
    <property type="entry name" value="KBL_like"/>
    <property type="match status" value="1"/>
</dbReference>
<evidence type="ECO:0000259" key="12">
    <source>
        <dbReference type="Pfam" id="PF00155"/>
    </source>
</evidence>
<dbReference type="InterPro" id="IPR015422">
    <property type="entry name" value="PyrdxlP-dep_Trfase_small"/>
</dbReference>
<evidence type="ECO:0000256" key="1">
    <source>
        <dbReference type="ARBA" id="ARBA00001933"/>
    </source>
</evidence>
<dbReference type="PROSITE" id="PS00599">
    <property type="entry name" value="AA_TRANSFER_CLASS_2"/>
    <property type="match status" value="1"/>
</dbReference>
<dbReference type="AlphaFoldDB" id="A0A1I3PYU8"/>
<dbReference type="PANTHER" id="PTHR13693:SF100">
    <property type="entry name" value="8-AMINO-7-OXONONANOATE SYNTHASE"/>
    <property type="match status" value="1"/>
</dbReference>
<dbReference type="PANTHER" id="PTHR13693">
    <property type="entry name" value="CLASS II AMINOTRANSFERASE/8-AMINO-7-OXONONANOATE SYNTHASE"/>
    <property type="match status" value="1"/>
</dbReference>
<feature type="domain" description="Aminotransferase class I/classII large" evidence="12">
    <location>
        <begin position="42"/>
        <end position="384"/>
    </location>
</feature>
<dbReference type="NCBIfam" id="TIGR00858">
    <property type="entry name" value="bioF"/>
    <property type="match status" value="1"/>
</dbReference>
<dbReference type="STRING" id="46223.SAMN05421852_106162"/>
<evidence type="ECO:0000256" key="2">
    <source>
        <dbReference type="ARBA" id="ARBA00002513"/>
    </source>
</evidence>
<gene>
    <name evidence="13" type="ORF">SAMN05421852_106162</name>
</gene>
<dbReference type="RefSeq" id="WP_093229535.1">
    <property type="nucleotide sequence ID" value="NZ_FORR01000006.1"/>
</dbReference>
<comment type="catalytic activity">
    <reaction evidence="9 11">
        <text>6-carboxyhexanoyl-[ACP] + L-alanine + H(+) = (8S)-8-amino-7-oxononanoate + holo-[ACP] + CO2</text>
        <dbReference type="Rhea" id="RHEA:42288"/>
        <dbReference type="Rhea" id="RHEA-COMP:9685"/>
        <dbReference type="Rhea" id="RHEA-COMP:9955"/>
        <dbReference type="ChEBI" id="CHEBI:15378"/>
        <dbReference type="ChEBI" id="CHEBI:16526"/>
        <dbReference type="ChEBI" id="CHEBI:57972"/>
        <dbReference type="ChEBI" id="CHEBI:64479"/>
        <dbReference type="ChEBI" id="CHEBI:78846"/>
        <dbReference type="ChEBI" id="CHEBI:149468"/>
        <dbReference type="EC" id="2.3.1.47"/>
    </reaction>
</comment>
<dbReference type="EC" id="2.3.1.47" evidence="11"/>
<evidence type="ECO:0000256" key="7">
    <source>
        <dbReference type="ARBA" id="ARBA00022756"/>
    </source>
</evidence>
<evidence type="ECO:0000256" key="10">
    <source>
        <dbReference type="PIRSR" id="PIRSR604723-51"/>
    </source>
</evidence>
<evidence type="ECO:0000256" key="11">
    <source>
        <dbReference type="RuleBase" id="RU003693"/>
    </source>
</evidence>
<comment type="function">
    <text evidence="2 11">Catalyzes the decarboxylative condensation of pimeloyl-[acyl-carrier protein] and L-alanine to produce 8-amino-7-oxononanoate (AON), [acyl-carrier protein], and carbon dioxide.</text>
</comment>
<comment type="pathway">
    <text evidence="3 11">Cofactor biosynthesis; biotin biosynthesis.</text>
</comment>
<dbReference type="InterPro" id="IPR001917">
    <property type="entry name" value="Aminotrans_II_pyridoxalP_BS"/>
</dbReference>
<organism evidence="13 14">
    <name type="scientific">Thermoflavimicrobium dichotomicum</name>
    <dbReference type="NCBI Taxonomy" id="46223"/>
    <lineage>
        <taxon>Bacteria</taxon>
        <taxon>Bacillati</taxon>
        <taxon>Bacillota</taxon>
        <taxon>Bacilli</taxon>
        <taxon>Bacillales</taxon>
        <taxon>Thermoactinomycetaceae</taxon>
        <taxon>Thermoflavimicrobium</taxon>
    </lineage>
</organism>